<dbReference type="VEuPathDB" id="TrichDB:TVAGG3_0666780"/>
<dbReference type="PANTHER" id="PTHR45661">
    <property type="entry name" value="SURFACE ANTIGEN"/>
    <property type="match status" value="1"/>
</dbReference>
<dbReference type="EMBL" id="DS113442">
    <property type="protein sequence ID" value="EAY05705.1"/>
    <property type="molecule type" value="Genomic_DNA"/>
</dbReference>
<sequence>MGECTKLLKLNNKAFSNCQKLKTIIMPPCIKALGAGCFFCTYSLQRIDFPDSLEIIPGWVSTDYNEFQSSGITEVSIGQNSNLTNIGTDAFAGSKLKYFTIPSKLKMVDGSCLQGCPIISISIDRRNPYYTTDGTSIFSGSDSSTLFYVSSALTGTYQVPTFIKKIGNSAFRGGNINKIILTSNVTTIEDWCFCGSQITEFTFTDQITSIGTRVFSGCVKLASVTLSENIKKIPGYMFADCGNLKKINIPQNLTSIGPGALSGCYSLKSITLPKTLTELGDGAFSNTGEINITSLSSSFYSETFLTYKDNKETLILYTGSNTDNDISIISDCKSIGDLTFYKKKLRDVTFQSEDSENNISIGYQAFRFSTIRSIIFSPGLVSIGKNAFDSCGSLKNVTFKGNKIKYIPNYCFNNCQNLEHITLPSSIERIGEYAFAYCPLIRDIGISGMTNLISVGAYAFYYSGLSSANLAHSGCTVDVKSFMGSSIKELTISSFIPQQLCQYCVSLEKLNLKIGVSVIGPYAFDGCTSLQGFTIPNTLTSIQGFAFQSCISLSTVYMGGNCILSRVDGGCFYECFSLTEIILPTMDNKYRFENGALTDYDQTNLIVFLPYSGVKNFIVPMTMKTISQCAFMGSPSLVRVFFNGKNIQTIDYQAFKDCKNLNLVFFSSSSIKTIGDQAFDGCNLLRKCGSFSAPSNAQKIIIEQGKIPSIAFKDDCGLSNSCKHIQHVEISSSYLYLFKIKKEHF</sequence>
<proteinExistence type="predicted"/>
<dbReference type="STRING" id="5722.A2ENS9"/>
<organism evidence="1 2">
    <name type="scientific">Trichomonas vaginalis (strain ATCC PRA-98 / G3)</name>
    <dbReference type="NCBI Taxonomy" id="412133"/>
    <lineage>
        <taxon>Eukaryota</taxon>
        <taxon>Metamonada</taxon>
        <taxon>Parabasalia</taxon>
        <taxon>Trichomonadida</taxon>
        <taxon>Trichomonadidae</taxon>
        <taxon>Trichomonas</taxon>
    </lineage>
</organism>
<dbReference type="KEGG" id="tva:4763575"/>
<reference evidence="1" key="2">
    <citation type="journal article" date="2007" name="Science">
        <title>Draft genome sequence of the sexually transmitted pathogen Trichomonas vaginalis.</title>
        <authorList>
            <person name="Carlton J.M."/>
            <person name="Hirt R.P."/>
            <person name="Silva J.C."/>
            <person name="Delcher A.L."/>
            <person name="Schatz M."/>
            <person name="Zhao Q."/>
            <person name="Wortman J.R."/>
            <person name="Bidwell S.L."/>
            <person name="Alsmark U.C.M."/>
            <person name="Besteiro S."/>
            <person name="Sicheritz-Ponten T."/>
            <person name="Noel C.J."/>
            <person name="Dacks J.B."/>
            <person name="Foster P.G."/>
            <person name="Simillion C."/>
            <person name="Van de Peer Y."/>
            <person name="Miranda-Saavedra D."/>
            <person name="Barton G.J."/>
            <person name="Westrop G.D."/>
            <person name="Mueller S."/>
            <person name="Dessi D."/>
            <person name="Fiori P.L."/>
            <person name="Ren Q."/>
            <person name="Paulsen I."/>
            <person name="Zhang H."/>
            <person name="Bastida-Corcuera F.D."/>
            <person name="Simoes-Barbosa A."/>
            <person name="Brown M.T."/>
            <person name="Hayes R.D."/>
            <person name="Mukherjee M."/>
            <person name="Okumura C.Y."/>
            <person name="Schneider R."/>
            <person name="Smith A.J."/>
            <person name="Vanacova S."/>
            <person name="Villalvazo M."/>
            <person name="Haas B.J."/>
            <person name="Pertea M."/>
            <person name="Feldblyum T.V."/>
            <person name="Utterback T.R."/>
            <person name="Shu C.L."/>
            <person name="Osoegawa K."/>
            <person name="de Jong P.J."/>
            <person name="Hrdy I."/>
            <person name="Horvathova L."/>
            <person name="Zubacova Z."/>
            <person name="Dolezal P."/>
            <person name="Malik S.B."/>
            <person name="Logsdon J.M. Jr."/>
            <person name="Henze K."/>
            <person name="Gupta A."/>
            <person name="Wang C.C."/>
            <person name="Dunne R.L."/>
            <person name="Upcroft J.A."/>
            <person name="Upcroft P."/>
            <person name="White O."/>
            <person name="Salzberg S.L."/>
            <person name="Tang P."/>
            <person name="Chiu C.-H."/>
            <person name="Lee Y.-S."/>
            <person name="Embley T.M."/>
            <person name="Coombs G.H."/>
            <person name="Mottram J.C."/>
            <person name="Tachezy J."/>
            <person name="Fraser-Liggett C.M."/>
            <person name="Johnson P.J."/>
        </authorList>
    </citation>
    <scope>NUCLEOTIDE SEQUENCE [LARGE SCALE GENOMIC DNA]</scope>
    <source>
        <strain evidence="1">G3</strain>
    </source>
</reference>
<dbReference type="Pfam" id="PF13306">
    <property type="entry name" value="LRR_5"/>
    <property type="match status" value="6"/>
</dbReference>
<dbReference type="AlphaFoldDB" id="A2ENS9"/>
<dbReference type="RefSeq" id="XP_001317928.1">
    <property type="nucleotide sequence ID" value="XM_001317893.1"/>
</dbReference>
<dbReference type="OrthoDB" id="676979at2759"/>
<dbReference type="PANTHER" id="PTHR45661:SF3">
    <property type="entry name" value="IG-LIKE DOMAIN-CONTAINING PROTEIN"/>
    <property type="match status" value="1"/>
</dbReference>
<gene>
    <name evidence="1" type="ORF">TVAG_005490</name>
</gene>
<dbReference type="InterPro" id="IPR026906">
    <property type="entry name" value="LRR_5"/>
</dbReference>
<keyword evidence="2" id="KW-1185">Reference proteome</keyword>
<dbReference type="SUPFAM" id="SSF52058">
    <property type="entry name" value="L domain-like"/>
    <property type="match status" value="2"/>
</dbReference>
<name>A2ENS9_TRIV3</name>
<dbReference type="InterPro" id="IPR053139">
    <property type="entry name" value="Surface_bspA-like"/>
</dbReference>
<dbReference type="Gene3D" id="3.80.10.10">
    <property type="entry name" value="Ribonuclease Inhibitor"/>
    <property type="match status" value="4"/>
</dbReference>
<dbReference type="Proteomes" id="UP000001542">
    <property type="component" value="Unassembled WGS sequence"/>
</dbReference>
<protein>
    <submittedName>
        <fullName evidence="1">Surface antigen BspA-like</fullName>
    </submittedName>
</protein>
<evidence type="ECO:0000313" key="1">
    <source>
        <dbReference type="EMBL" id="EAY05705.1"/>
    </source>
</evidence>
<reference evidence="1" key="1">
    <citation type="submission" date="2006-10" db="EMBL/GenBank/DDBJ databases">
        <authorList>
            <person name="Amadeo P."/>
            <person name="Zhao Q."/>
            <person name="Wortman J."/>
            <person name="Fraser-Liggett C."/>
            <person name="Carlton J."/>
        </authorList>
    </citation>
    <scope>NUCLEOTIDE SEQUENCE</scope>
    <source>
        <strain evidence="1">G3</strain>
    </source>
</reference>
<accession>A2ENS9</accession>
<evidence type="ECO:0000313" key="2">
    <source>
        <dbReference type="Proteomes" id="UP000001542"/>
    </source>
</evidence>
<dbReference type="VEuPathDB" id="TrichDB:TVAG_005490"/>
<dbReference type="InParanoid" id="A2ENS9"/>
<dbReference type="InterPro" id="IPR032675">
    <property type="entry name" value="LRR_dom_sf"/>
</dbReference>